<keyword evidence="10" id="KW-1185">Reference proteome</keyword>
<feature type="transmembrane region" description="Helical" evidence="6">
    <location>
        <begin position="89"/>
        <end position="110"/>
    </location>
</feature>
<name>A0A2X4XEW8_9GAMM</name>
<dbReference type="PANTHER" id="PTHR47870:SF2">
    <property type="entry name" value="FORMATE-DEPENDENT NITRITE REDUCTASE COMPLEX SUBUNIT NRFF"/>
    <property type="match status" value="1"/>
</dbReference>
<evidence type="ECO:0000256" key="5">
    <source>
        <dbReference type="PROSITE-ProRule" id="PRU00339"/>
    </source>
</evidence>
<dbReference type="InterPro" id="IPR011990">
    <property type="entry name" value="TPR-like_helical_dom_sf"/>
</dbReference>
<sequence>MTLFWLIVALLLVAATALFILPMLKGPNKKADADRDALNKAFYQQRLNELEVDEALGVISERDVMVAELQHNLLEDIPAKKDTRQSGRVSRAALLPGVVLLCVVSIGLYMHTGAMTQVSQWQQVMTSMPEMRKKADAGLLNEPEDIARFALGLRTELLTDPTNVSDWAMLGLAGLRLGNGEIALRSYEKAYELSPNDGYIQIIYAKLLTRSNNPDDIVEATRILKALLKTDPENTEALSALAMSAFGQGNFHEAIAAWEKLLTLMPADAKGIDVIRQSLAYAKSQVASSGVRLGVTLSISPEVASQMPKNGSVLITVTDGESTVPVVVKQVSAGEFPMRVELDDGSAMMPSRLLSSLKQVKITATITSSDKMDKLRMTGESRVYPFTGQETVDVTIEKIEQ</sequence>
<dbReference type="InterPro" id="IPR019734">
    <property type="entry name" value="TPR_rpt"/>
</dbReference>
<dbReference type="NCBIfam" id="TIGR03142">
    <property type="entry name" value="cytochro_ccmI"/>
    <property type="match status" value="1"/>
</dbReference>
<dbReference type="EMBL" id="LS483470">
    <property type="protein sequence ID" value="SQI38415.1"/>
    <property type="molecule type" value="Genomic_DNA"/>
</dbReference>
<evidence type="ECO:0000259" key="7">
    <source>
        <dbReference type="Pfam" id="PF23892"/>
    </source>
</evidence>
<dbReference type="InterPro" id="IPR056413">
    <property type="entry name" value="TPR_CcmH_CycH"/>
</dbReference>
<dbReference type="PROSITE" id="PS50005">
    <property type="entry name" value="TPR"/>
    <property type="match status" value="2"/>
</dbReference>
<dbReference type="GO" id="GO:0005886">
    <property type="term" value="C:plasma membrane"/>
    <property type="evidence" value="ECO:0007669"/>
    <property type="project" value="TreeGrafter"/>
</dbReference>
<protein>
    <submittedName>
        <fullName evidence="9">Cytochrome c-type biogenesis protein CcmH</fullName>
    </submittedName>
</protein>
<comment type="subcellular location">
    <subcellularLocation>
        <location evidence="1">Cell envelope</location>
    </subcellularLocation>
</comment>
<evidence type="ECO:0000259" key="8">
    <source>
        <dbReference type="Pfam" id="PF23914"/>
    </source>
</evidence>
<dbReference type="KEGG" id="lri:NCTC12151_01143"/>
<dbReference type="Gene3D" id="1.25.40.10">
    <property type="entry name" value="Tetratricopeptide repeat domain"/>
    <property type="match status" value="1"/>
</dbReference>
<evidence type="ECO:0000256" key="2">
    <source>
        <dbReference type="ARBA" id="ARBA00022737"/>
    </source>
</evidence>
<keyword evidence="6" id="KW-0472">Membrane</keyword>
<dbReference type="InterPro" id="IPR017560">
    <property type="entry name" value="Cyt_c_biogenesis_CcmI"/>
</dbReference>
<dbReference type="SMART" id="SM00028">
    <property type="entry name" value="TPR"/>
    <property type="match status" value="2"/>
</dbReference>
<evidence type="ECO:0000256" key="6">
    <source>
        <dbReference type="SAM" id="Phobius"/>
    </source>
</evidence>
<evidence type="ECO:0000313" key="9">
    <source>
        <dbReference type="EMBL" id="SQI38415.1"/>
    </source>
</evidence>
<dbReference type="InterPro" id="IPR051263">
    <property type="entry name" value="C-type_cytochrome_biogenesis"/>
</dbReference>
<dbReference type="AlphaFoldDB" id="A0A2X4XEW8"/>
<accession>A0A2X4XEW8</accession>
<dbReference type="GO" id="GO:0030313">
    <property type="term" value="C:cell envelope"/>
    <property type="evidence" value="ECO:0007669"/>
    <property type="project" value="UniProtKB-SubCell"/>
</dbReference>
<keyword evidence="3" id="KW-0201">Cytochrome c-type biogenesis</keyword>
<dbReference type="OrthoDB" id="9776053at2"/>
<dbReference type="PANTHER" id="PTHR47870">
    <property type="entry name" value="CYTOCHROME C-TYPE BIOGENESIS PROTEIN CCMH"/>
    <property type="match status" value="1"/>
</dbReference>
<proteinExistence type="predicted"/>
<keyword evidence="6" id="KW-1133">Transmembrane helix</keyword>
<dbReference type="InterPro" id="IPR056412">
    <property type="entry name" value="Ig_CycH"/>
</dbReference>
<feature type="domain" description="Cytochrome c-type biogenesis protein H TPR" evidence="8">
    <location>
        <begin position="117"/>
        <end position="270"/>
    </location>
</feature>
<evidence type="ECO:0000313" key="10">
    <source>
        <dbReference type="Proteomes" id="UP000249005"/>
    </source>
</evidence>
<dbReference type="Proteomes" id="UP000249005">
    <property type="component" value="Chromosome 1"/>
</dbReference>
<dbReference type="Pfam" id="PF23914">
    <property type="entry name" value="TPR_CcmH_CycH"/>
    <property type="match status" value="1"/>
</dbReference>
<dbReference type="SUPFAM" id="SSF48452">
    <property type="entry name" value="TPR-like"/>
    <property type="match status" value="1"/>
</dbReference>
<feature type="repeat" description="TPR" evidence="5">
    <location>
        <begin position="164"/>
        <end position="197"/>
    </location>
</feature>
<dbReference type="RefSeq" id="WP_111739676.1">
    <property type="nucleotide sequence ID" value="NZ_LR698987.1"/>
</dbReference>
<feature type="repeat" description="TPR" evidence="5">
    <location>
        <begin position="235"/>
        <end position="268"/>
    </location>
</feature>
<feature type="transmembrane region" description="Helical" evidence="6">
    <location>
        <begin position="6"/>
        <end position="24"/>
    </location>
</feature>
<gene>
    <name evidence="9" type="primary">ccmH_2</name>
    <name evidence="9" type="ORF">NCTC12151_01143</name>
</gene>
<keyword evidence="4 5" id="KW-0802">TPR repeat</keyword>
<evidence type="ECO:0000256" key="4">
    <source>
        <dbReference type="ARBA" id="ARBA00022803"/>
    </source>
</evidence>
<evidence type="ECO:0000256" key="1">
    <source>
        <dbReference type="ARBA" id="ARBA00004196"/>
    </source>
</evidence>
<dbReference type="Pfam" id="PF23892">
    <property type="entry name" value="Ig_CycH"/>
    <property type="match status" value="1"/>
</dbReference>
<keyword evidence="2" id="KW-0677">Repeat</keyword>
<feature type="domain" description="Cytochrome c-type biogenesis protein H Ig-like" evidence="7">
    <location>
        <begin position="294"/>
        <end position="396"/>
    </location>
</feature>
<organism evidence="9 10">
    <name type="scientific">Leminorella richardii</name>
    <dbReference type="NCBI Taxonomy" id="158841"/>
    <lineage>
        <taxon>Bacteria</taxon>
        <taxon>Pseudomonadati</taxon>
        <taxon>Pseudomonadota</taxon>
        <taxon>Gammaproteobacteria</taxon>
        <taxon>Enterobacterales</taxon>
        <taxon>Budviciaceae</taxon>
        <taxon>Leminorella</taxon>
    </lineage>
</organism>
<keyword evidence="6" id="KW-0812">Transmembrane</keyword>
<reference evidence="9 10" key="1">
    <citation type="submission" date="2018-06" db="EMBL/GenBank/DDBJ databases">
        <authorList>
            <consortium name="Pathogen Informatics"/>
            <person name="Doyle S."/>
        </authorList>
    </citation>
    <scope>NUCLEOTIDE SEQUENCE [LARGE SCALE GENOMIC DNA]</scope>
    <source>
        <strain evidence="9 10">NCTC12151</strain>
    </source>
</reference>
<dbReference type="GO" id="GO:0017004">
    <property type="term" value="P:cytochrome complex assembly"/>
    <property type="evidence" value="ECO:0007669"/>
    <property type="project" value="UniProtKB-KW"/>
</dbReference>
<evidence type="ECO:0000256" key="3">
    <source>
        <dbReference type="ARBA" id="ARBA00022748"/>
    </source>
</evidence>